<dbReference type="EMBL" id="CP106793">
    <property type="protein sequence ID" value="UXY18367.1"/>
    <property type="molecule type" value="Genomic_DNA"/>
</dbReference>
<feature type="domain" description="BON" evidence="1">
    <location>
        <begin position="27"/>
        <end position="84"/>
    </location>
</feature>
<accession>A0ABY6DVJ1</accession>
<evidence type="ECO:0000259" key="1">
    <source>
        <dbReference type="Pfam" id="PF04972"/>
    </source>
</evidence>
<proteinExistence type="predicted"/>
<evidence type="ECO:0000313" key="2">
    <source>
        <dbReference type="EMBL" id="UXY18367.1"/>
    </source>
</evidence>
<keyword evidence="3" id="KW-1185">Reference proteome</keyword>
<reference evidence="2" key="1">
    <citation type="submission" date="2022-10" db="EMBL/GenBank/DDBJ databases">
        <authorList>
            <person name="Mo P."/>
        </authorList>
    </citation>
    <scope>NUCLEOTIDE SEQUENCE</scope>
    <source>
        <strain evidence="2">HUAS 13-4</strain>
    </source>
</reference>
<organism evidence="2 3">
    <name type="scientific">Streptomyces cynarae</name>
    <dbReference type="NCBI Taxonomy" id="2981134"/>
    <lineage>
        <taxon>Bacteria</taxon>
        <taxon>Bacillati</taxon>
        <taxon>Actinomycetota</taxon>
        <taxon>Actinomycetes</taxon>
        <taxon>Kitasatosporales</taxon>
        <taxon>Streptomycetaceae</taxon>
        <taxon>Streptomyces</taxon>
    </lineage>
</organism>
<evidence type="ECO:0000313" key="3">
    <source>
        <dbReference type="Proteomes" id="UP001061298"/>
    </source>
</evidence>
<gene>
    <name evidence="2" type="ORF">N8I84_06265</name>
</gene>
<dbReference type="InterPro" id="IPR007055">
    <property type="entry name" value="BON_dom"/>
</dbReference>
<name>A0ABY6DVJ1_9ACTN</name>
<dbReference type="Proteomes" id="UP001061298">
    <property type="component" value="Chromosome"/>
</dbReference>
<dbReference type="Pfam" id="PF04972">
    <property type="entry name" value="BON"/>
    <property type="match status" value="1"/>
</dbReference>
<protein>
    <submittedName>
        <fullName evidence="2">BON domain-containing protein</fullName>
    </submittedName>
</protein>
<sequence length="96" mass="10105">MTQHGGEQAPPGAAPALNTEYRVAHLLEHLAGGHPGELGVRVEVRGEAVLLTGTVASAQCRDEILGMVREELAGIPVHYDIVVADTSSPDRAEELT</sequence>
<dbReference type="RefSeq" id="WP_263228619.1">
    <property type="nucleotide sequence ID" value="NZ_CP106793.1"/>
</dbReference>